<dbReference type="Gene3D" id="3.10.450.50">
    <property type="match status" value="1"/>
</dbReference>
<accession>A0ABS4VUY7</accession>
<reference evidence="2 3" key="1">
    <citation type="submission" date="2021-03" db="EMBL/GenBank/DDBJ databases">
        <title>Sequencing the genomes of 1000 actinobacteria strains.</title>
        <authorList>
            <person name="Klenk H.-P."/>
        </authorList>
    </citation>
    <scope>NUCLEOTIDE SEQUENCE [LARGE SCALE GENOMIC DNA]</scope>
    <source>
        <strain evidence="2 3">DSM 45256</strain>
    </source>
</reference>
<organism evidence="2 3">
    <name type="scientific">Pseudonocardia parietis</name>
    <dbReference type="NCBI Taxonomy" id="570936"/>
    <lineage>
        <taxon>Bacteria</taxon>
        <taxon>Bacillati</taxon>
        <taxon>Actinomycetota</taxon>
        <taxon>Actinomycetes</taxon>
        <taxon>Pseudonocardiales</taxon>
        <taxon>Pseudonocardiaceae</taxon>
        <taxon>Pseudonocardia</taxon>
    </lineage>
</organism>
<dbReference type="RefSeq" id="WP_210027891.1">
    <property type="nucleotide sequence ID" value="NZ_JAGINU010000001.1"/>
</dbReference>
<protein>
    <recommendedName>
        <fullName evidence="1">SnoaL-like domain-containing protein</fullName>
    </recommendedName>
</protein>
<comment type="caution">
    <text evidence="2">The sequence shown here is derived from an EMBL/GenBank/DDBJ whole genome shotgun (WGS) entry which is preliminary data.</text>
</comment>
<dbReference type="EMBL" id="JAGINU010000001">
    <property type="protein sequence ID" value="MBP2367729.1"/>
    <property type="molecule type" value="Genomic_DNA"/>
</dbReference>
<keyword evidence="3" id="KW-1185">Reference proteome</keyword>
<gene>
    <name evidence="2" type="ORF">JOF36_003425</name>
</gene>
<sequence>MVPPRLPAPATLTRRYFTLAEGDRGEYLAQFTDDAVVEDEGRTHHGIAAIRDWWGSVPEVSYRVVDVDHTGTSHRATAQISGSFPGSPVTLVLTLAFVGDKITRLTIRPV</sequence>
<dbReference type="Proteomes" id="UP001519295">
    <property type="component" value="Unassembled WGS sequence"/>
</dbReference>
<dbReference type="Pfam" id="PF12680">
    <property type="entry name" value="SnoaL_2"/>
    <property type="match status" value="1"/>
</dbReference>
<dbReference type="InterPro" id="IPR032710">
    <property type="entry name" value="NTF2-like_dom_sf"/>
</dbReference>
<evidence type="ECO:0000313" key="2">
    <source>
        <dbReference type="EMBL" id="MBP2367729.1"/>
    </source>
</evidence>
<name>A0ABS4VUY7_9PSEU</name>
<dbReference type="InterPro" id="IPR037401">
    <property type="entry name" value="SnoaL-like"/>
</dbReference>
<evidence type="ECO:0000259" key="1">
    <source>
        <dbReference type="Pfam" id="PF12680"/>
    </source>
</evidence>
<proteinExistence type="predicted"/>
<feature type="domain" description="SnoaL-like" evidence="1">
    <location>
        <begin position="15"/>
        <end position="104"/>
    </location>
</feature>
<dbReference type="SUPFAM" id="SSF54427">
    <property type="entry name" value="NTF2-like"/>
    <property type="match status" value="1"/>
</dbReference>
<evidence type="ECO:0000313" key="3">
    <source>
        <dbReference type="Proteomes" id="UP001519295"/>
    </source>
</evidence>